<dbReference type="eggNOG" id="ENOG502ZZS2">
    <property type="taxonomic scope" value="Bacteria"/>
</dbReference>
<comment type="caution">
    <text evidence="2">The sequence shown here is derived from an EMBL/GenBank/DDBJ whole genome shotgun (WGS) entry which is preliminary data.</text>
</comment>
<dbReference type="STRING" id="1035195.HMPREF9997_02792"/>
<accession>L1M956</accession>
<name>L1M956_9CORY</name>
<dbReference type="AlphaFoldDB" id="L1M956"/>
<evidence type="ECO:0000313" key="2">
    <source>
        <dbReference type="EMBL" id="EKX87466.1"/>
    </source>
</evidence>
<reference evidence="2 3" key="1">
    <citation type="submission" date="2012-05" db="EMBL/GenBank/DDBJ databases">
        <authorList>
            <person name="Weinstock G."/>
            <person name="Sodergren E."/>
            <person name="Lobos E.A."/>
            <person name="Fulton L."/>
            <person name="Fulton R."/>
            <person name="Courtney L."/>
            <person name="Fronick C."/>
            <person name="O'Laughlin M."/>
            <person name="Godfrey J."/>
            <person name="Wilson R.M."/>
            <person name="Miner T."/>
            <person name="Farmer C."/>
            <person name="Delehaunty K."/>
            <person name="Cordes M."/>
            <person name="Minx P."/>
            <person name="Tomlinson C."/>
            <person name="Chen J."/>
            <person name="Wollam A."/>
            <person name="Pepin K.H."/>
            <person name="Bhonagiri V."/>
            <person name="Zhang X."/>
            <person name="Suruliraj S."/>
            <person name="Warren W."/>
            <person name="Mitreva M."/>
            <person name="Mardis E.R."/>
            <person name="Wilson R.K."/>
        </authorList>
    </citation>
    <scope>NUCLEOTIDE SEQUENCE [LARGE SCALE GENOMIC DNA]</scope>
    <source>
        <strain evidence="2 3">F0235</strain>
    </source>
</reference>
<dbReference type="Pfam" id="PF20325">
    <property type="entry name" value="DUF6620"/>
    <property type="match status" value="1"/>
</dbReference>
<dbReference type="RefSeq" id="WP_006062595.1">
    <property type="nucleotide sequence ID" value="NZ_KB290826.1"/>
</dbReference>
<sequence>MFDFLKKLFGGASEDAPSSTASSGRSAGGSRAAQAAGANPGKAPAAAYNARPNSKETGVPNPDGSTFGYRPNGELFFVHPFSVAITGEFLHDSFDEEALAWLPKPQPPAGFPADAYEYADKWLDLWERALEPQFEFYEQIDTNKSVPGAQDALERWEGVLRAIDTEATQLGDFKGARNLVLGNSDMHESVDTYIEVSRDYLAKRIDWDSLDQEDKQEIIYDCIGTLFGFYTRRNEILAGFYQDPSGQAARQAEEEAFAPLMAMRNVDTSAPELQPIAGVSLHDFVAGSQRLHANAPIEEVTTILGIERPQWDQAAAEWQHRIGTHPMTVGVEYSNLMSQPHPLFSGAAGAGSSQTGQAGNNSARLSTDRNFYVEVAAAMGAAGEAGIDTDGYLHEHYGVSIAEAGAAGVTWMSDFTQAGELTTLIQSRQAEIAKEIAQLAGPGAADDIEF</sequence>
<protein>
    <submittedName>
        <fullName evidence="2">Uncharacterized protein</fullName>
    </submittedName>
</protein>
<evidence type="ECO:0000313" key="3">
    <source>
        <dbReference type="Proteomes" id="UP000010445"/>
    </source>
</evidence>
<dbReference type="OrthoDB" id="8662267at2"/>
<gene>
    <name evidence="2" type="ORF">HMPREF9997_02792</name>
</gene>
<feature type="region of interest" description="Disordered" evidence="1">
    <location>
        <begin position="9"/>
        <end position="65"/>
    </location>
</feature>
<dbReference type="HOGENOM" id="CLU_607954_0_0_11"/>
<dbReference type="InterPro" id="IPR046728">
    <property type="entry name" value="DUF6620"/>
</dbReference>
<feature type="compositionally biased region" description="Low complexity" evidence="1">
    <location>
        <begin position="16"/>
        <end position="52"/>
    </location>
</feature>
<organism evidence="2 3">
    <name type="scientific">Corynebacterium durum F0235</name>
    <dbReference type="NCBI Taxonomy" id="1035195"/>
    <lineage>
        <taxon>Bacteria</taxon>
        <taxon>Bacillati</taxon>
        <taxon>Actinomycetota</taxon>
        <taxon>Actinomycetes</taxon>
        <taxon>Mycobacteriales</taxon>
        <taxon>Corynebacteriaceae</taxon>
        <taxon>Corynebacterium</taxon>
    </lineage>
</organism>
<dbReference type="EMBL" id="AMEM01000044">
    <property type="protein sequence ID" value="EKX87466.1"/>
    <property type="molecule type" value="Genomic_DNA"/>
</dbReference>
<proteinExistence type="predicted"/>
<evidence type="ECO:0000256" key="1">
    <source>
        <dbReference type="SAM" id="MobiDB-lite"/>
    </source>
</evidence>
<keyword evidence="3" id="KW-1185">Reference proteome</keyword>
<dbReference type="Proteomes" id="UP000010445">
    <property type="component" value="Unassembled WGS sequence"/>
</dbReference>
<dbReference type="PATRIC" id="fig|1035195.3.peg.2504"/>